<accession>A0ABR7TEA7</accession>
<feature type="region of interest" description="Disordered" evidence="1">
    <location>
        <begin position="147"/>
        <end position="177"/>
    </location>
</feature>
<protein>
    <submittedName>
        <fullName evidence="2">Uncharacterized protein</fullName>
    </submittedName>
</protein>
<name>A0ABR7TEA7_9LACT</name>
<feature type="compositionally biased region" description="Polar residues" evidence="1">
    <location>
        <begin position="147"/>
        <end position="165"/>
    </location>
</feature>
<gene>
    <name evidence="2" type="ORF">GLO26_11060</name>
</gene>
<organism evidence="2 3">
    <name type="scientific">Carnobacterium inhibens</name>
    <dbReference type="NCBI Taxonomy" id="147709"/>
    <lineage>
        <taxon>Bacteria</taxon>
        <taxon>Bacillati</taxon>
        <taxon>Bacillota</taxon>
        <taxon>Bacilli</taxon>
        <taxon>Lactobacillales</taxon>
        <taxon>Carnobacteriaceae</taxon>
        <taxon>Carnobacterium</taxon>
    </lineage>
</organism>
<proteinExistence type="predicted"/>
<keyword evidence="3" id="KW-1185">Reference proteome</keyword>
<dbReference type="EMBL" id="WNJQ01000016">
    <property type="protein sequence ID" value="MBC9826323.1"/>
    <property type="molecule type" value="Genomic_DNA"/>
</dbReference>
<sequence length="177" mass="20519">MYKQLEGIYPSIESVLEKVQQLLGKNLAIDQQTLVTNKDKQEVLREFETAIRDALYGNDPLLLKKVTWLVHHVEADEIFAFEKFHLNEKEEQEQYNRAMAELNYVLLFGQATNSDYWYPKKRLGQSITDLEGNKEFNHQADFINSGSANSDISSPRFNGTYTNQPWLEPNSDRNATK</sequence>
<evidence type="ECO:0000256" key="1">
    <source>
        <dbReference type="SAM" id="MobiDB-lite"/>
    </source>
</evidence>
<dbReference type="RefSeq" id="WP_023178165.1">
    <property type="nucleotide sequence ID" value="NZ_WNJQ01000016.1"/>
</dbReference>
<evidence type="ECO:0000313" key="2">
    <source>
        <dbReference type="EMBL" id="MBC9826323.1"/>
    </source>
</evidence>
<comment type="caution">
    <text evidence="2">The sequence shown here is derived from an EMBL/GenBank/DDBJ whole genome shotgun (WGS) entry which is preliminary data.</text>
</comment>
<evidence type="ECO:0000313" key="3">
    <source>
        <dbReference type="Proteomes" id="UP000638836"/>
    </source>
</evidence>
<dbReference type="Proteomes" id="UP000638836">
    <property type="component" value="Unassembled WGS sequence"/>
</dbReference>
<reference evidence="2 3" key="1">
    <citation type="journal article" date="2020" name="Microorganisms">
        <title>New Insight into Antimicrobial Compounds from Food and Marine-Sourced Carnobacterium Species through Phenotype and Genome Analyses.</title>
        <authorList>
            <person name="Begrem S."/>
            <person name="Ivaniuk F."/>
            <person name="Gigout-Chevalier F."/>
            <person name="Kolypczuk L."/>
            <person name="Bonnetot S."/>
            <person name="Leroi F."/>
            <person name="Grovel O."/>
            <person name="Delbarre-Ladrat C."/>
            <person name="Passerini D."/>
        </authorList>
    </citation>
    <scope>NUCLEOTIDE SEQUENCE [LARGE SCALE GENOMIC DNA]</scope>
    <source>
        <strain evidence="2 3">MIP2551</strain>
    </source>
</reference>